<evidence type="ECO:0000256" key="15">
    <source>
        <dbReference type="RuleBase" id="RU368103"/>
    </source>
</evidence>
<evidence type="ECO:0000256" key="11">
    <source>
        <dbReference type="ARBA" id="ARBA00023004"/>
    </source>
</evidence>
<dbReference type="CDD" id="cd00923">
    <property type="entry name" value="Cyt_c_Oxidase_Va"/>
    <property type="match status" value="1"/>
</dbReference>
<reference evidence="16" key="1">
    <citation type="journal article" date="2016" name="Sci. Rep.">
        <title>Molecular characterization of firefly nuptial gifts: a multi-omics approach sheds light on postcopulatory sexual selection.</title>
        <authorList>
            <person name="Al-Wathiqui N."/>
            <person name="Fallon T.R."/>
            <person name="South A."/>
            <person name="Weng J.K."/>
            <person name="Lewis S.M."/>
        </authorList>
    </citation>
    <scope>NUCLEOTIDE SEQUENCE</scope>
</reference>
<dbReference type="RefSeq" id="XP_031343110.1">
    <property type="nucleotide sequence ID" value="XM_031487250.1"/>
</dbReference>
<comment type="function">
    <text evidence="15">Component of the cytochrome c oxidase, the last enzyme in the mitochondrial electron transport chain which drives oxidative phosphorylation. The respiratory chain contains 3 multisubunit complexes succinate dehydrogenase (complex II, CII), ubiquinol-cytochrome c oxidoreductase (cytochrome b-c1 complex, complex III, CIII) and cytochrome c oxidase (complex IV, CIV), that cooperate to transfer electrons derived from NADH and succinate to molecular oxygen, creating an electrochemical gradient over the inner membrane that drives transmembrane transport and the ATP synthase. Cytochrome c oxidase is the component of the respiratory chain that catalyzes the reduction of oxygen to water. Electrons originating from reduced cytochrome c in the intermembrane space (IMS) are transferred via the dinuclear copper A center (CU(A)) of subunit 2 and heme A of subunit 1 to the active site in subunit 1, a binuclear center (BNC) formed by heme A3 and copper B (CU(B)). The BNC reduces molecular oxygen to 2 water molecules using 4 electrons from cytochrome c in the IMS and 4 protons from the mitochondrial matrix.</text>
</comment>
<keyword evidence="13 15" id="KW-0472">Membrane</keyword>
<comment type="similarity">
    <text evidence="3 15">Belongs to the cytochrome c oxidase subunit 5A family.</text>
</comment>
<comment type="pathway">
    <text evidence="2 15">Energy metabolism; oxidative phosphorylation.</text>
</comment>
<evidence type="ECO:0000256" key="1">
    <source>
        <dbReference type="ARBA" id="ARBA00004443"/>
    </source>
</evidence>
<dbReference type="GO" id="GO:0005743">
    <property type="term" value="C:mitochondrial inner membrane"/>
    <property type="evidence" value="ECO:0007669"/>
    <property type="project" value="UniProtKB-SubCell"/>
</dbReference>
<dbReference type="InterPro" id="IPR036545">
    <property type="entry name" value="Cyt_c_oxidase_su5A/6_sf"/>
</dbReference>
<evidence type="ECO:0000256" key="2">
    <source>
        <dbReference type="ARBA" id="ARBA00004673"/>
    </source>
</evidence>
<dbReference type="GO" id="GO:0046872">
    <property type="term" value="F:metal ion binding"/>
    <property type="evidence" value="ECO:0007669"/>
    <property type="project" value="UniProtKB-UniRule"/>
</dbReference>
<evidence type="ECO:0000256" key="14">
    <source>
        <dbReference type="ARBA" id="ARBA00031049"/>
    </source>
</evidence>
<dbReference type="SUPFAM" id="SSF48479">
    <property type="entry name" value="Cytochrome c oxidase subunit E"/>
    <property type="match status" value="1"/>
</dbReference>
<evidence type="ECO:0000313" key="16">
    <source>
        <dbReference type="EMBL" id="JAV96765.1"/>
    </source>
</evidence>
<keyword evidence="5" id="KW-0597">Phosphoprotein</keyword>
<keyword evidence="12 15" id="KW-0496">Mitochondrion</keyword>
<keyword evidence="11 15" id="KW-0408">Iron</keyword>
<evidence type="ECO:0000256" key="10">
    <source>
        <dbReference type="ARBA" id="ARBA00022946"/>
    </source>
</evidence>
<dbReference type="UniPathway" id="UPA00705"/>
<dbReference type="GO" id="GO:0045277">
    <property type="term" value="C:respiratory chain complex IV"/>
    <property type="evidence" value="ECO:0007669"/>
    <property type="project" value="UniProtKB-UniRule"/>
</dbReference>
<dbReference type="KEGG" id="ppyr:116170742"/>
<dbReference type="PANTHER" id="PTHR14200:SF11">
    <property type="entry name" value="CYTOCHROME C OXIDASE SUBUNIT 5A, MITOCHONDRIAL"/>
    <property type="match status" value="1"/>
</dbReference>
<comment type="subcellular location">
    <subcellularLocation>
        <location evidence="1 15">Mitochondrion inner membrane</location>
        <topology evidence="1 15">Peripheral membrane protein</topology>
        <orientation evidence="1 15">Matrix side</orientation>
    </subcellularLocation>
</comment>
<evidence type="ECO:0000256" key="3">
    <source>
        <dbReference type="ARBA" id="ARBA00007972"/>
    </source>
</evidence>
<name>A0A1Y1NJE5_PHOPY</name>
<evidence type="ECO:0000256" key="8">
    <source>
        <dbReference type="ARBA" id="ARBA00022792"/>
    </source>
</evidence>
<evidence type="ECO:0000256" key="13">
    <source>
        <dbReference type="ARBA" id="ARBA00023136"/>
    </source>
</evidence>
<dbReference type="GO" id="GO:0006123">
    <property type="term" value="P:mitochondrial electron transport, cytochrome c to oxygen"/>
    <property type="evidence" value="ECO:0007669"/>
    <property type="project" value="UniProtKB-UniRule"/>
</dbReference>
<keyword evidence="8 15" id="KW-0999">Mitochondrion inner membrane</keyword>
<dbReference type="FunFam" id="1.25.40.40:FF:000002">
    <property type="entry name" value="cytochrome c oxidase subunit 5A, mitochondrial"/>
    <property type="match status" value="1"/>
</dbReference>
<dbReference type="Gene3D" id="1.25.40.40">
    <property type="entry name" value="Cytochrome c oxidase, subunit Va/VI"/>
    <property type="match status" value="1"/>
</dbReference>
<keyword evidence="7 15" id="KW-0479">Metal-binding</keyword>
<dbReference type="InterPro" id="IPR003204">
    <property type="entry name" value="Cyt_c_oxidase_su5A/6"/>
</dbReference>
<sequence length="153" mass="17681">MLRNFAVALNSGLRHTVVRNAIHKPTVVIANRTMSHGKTETDQEFDDRYENYFNRKDIDGWEVRKGMNDLCGMDLIPEPRIIIAAMKACRRINDYALCVRFLEALKFKCGGKVNEIYPYILREIQPTLTELGISTPEEMGYDKPELYLKSVHD</sequence>
<evidence type="ECO:0000256" key="6">
    <source>
        <dbReference type="ARBA" id="ARBA00022617"/>
    </source>
</evidence>
<dbReference type="EMBL" id="GEZM01003500">
    <property type="protein sequence ID" value="JAV96765.1"/>
    <property type="molecule type" value="Transcribed_RNA"/>
</dbReference>
<keyword evidence="6 15" id="KW-0349">Heme</keyword>
<keyword evidence="9" id="KW-0832">Ubl conjugation</keyword>
<protein>
    <recommendedName>
        <fullName evidence="4 15">Cytochrome c oxidase subunit 5A, mitochondrial</fullName>
    </recommendedName>
    <alternativeName>
        <fullName evidence="14 15">Cytochrome c oxidase polypeptide Va</fullName>
    </alternativeName>
</protein>
<evidence type="ECO:0000256" key="7">
    <source>
        <dbReference type="ARBA" id="ARBA00022723"/>
    </source>
</evidence>
<evidence type="ECO:0000256" key="9">
    <source>
        <dbReference type="ARBA" id="ARBA00022843"/>
    </source>
</evidence>
<evidence type="ECO:0000256" key="4">
    <source>
        <dbReference type="ARBA" id="ARBA00021968"/>
    </source>
</evidence>
<keyword evidence="10 15" id="KW-0809">Transit peptide</keyword>
<dbReference type="OrthoDB" id="5778907at2759"/>
<accession>A0A1Y1NJE5</accession>
<evidence type="ECO:0000256" key="5">
    <source>
        <dbReference type="ARBA" id="ARBA00022553"/>
    </source>
</evidence>
<dbReference type="AlphaFoldDB" id="A0A1Y1NJE5"/>
<evidence type="ECO:0000256" key="12">
    <source>
        <dbReference type="ARBA" id="ARBA00023128"/>
    </source>
</evidence>
<dbReference type="GeneID" id="116170742"/>
<proteinExistence type="inferred from homology"/>
<dbReference type="PANTHER" id="PTHR14200">
    <property type="entry name" value="CYTOCHROME C OXIDASE POLYPEPTIDE"/>
    <property type="match status" value="1"/>
</dbReference>
<organism evidence="16">
    <name type="scientific">Photinus pyralis</name>
    <name type="common">Common eastern firefly</name>
    <name type="synonym">Lampyris pyralis</name>
    <dbReference type="NCBI Taxonomy" id="7054"/>
    <lineage>
        <taxon>Eukaryota</taxon>
        <taxon>Metazoa</taxon>
        <taxon>Ecdysozoa</taxon>
        <taxon>Arthropoda</taxon>
        <taxon>Hexapoda</taxon>
        <taxon>Insecta</taxon>
        <taxon>Pterygota</taxon>
        <taxon>Neoptera</taxon>
        <taxon>Endopterygota</taxon>
        <taxon>Coleoptera</taxon>
        <taxon>Polyphaga</taxon>
        <taxon>Elateriformia</taxon>
        <taxon>Elateroidea</taxon>
        <taxon>Lampyridae</taxon>
        <taxon>Lampyrinae</taxon>
        <taxon>Photinus</taxon>
    </lineage>
</organism>
<dbReference type="Pfam" id="PF02284">
    <property type="entry name" value="COX5A"/>
    <property type="match status" value="1"/>
</dbReference>
<comment type="subunit">
    <text evidence="15">Component of the cytochrome c oxidase (complex IV, CIV), a multisubunit enzyme composed of a catalytic core of 3 subunits and several supernumerary subunits. The complex exists as a monomer or a dimer and forms supercomplexes (SCs) in the inner mitochondrial membrane with ubiquinol-cytochrome c oxidoreductase (cytochrome b-c1 complex, complex III, CIII).</text>
</comment>